<keyword evidence="8" id="KW-1185">Reference proteome</keyword>
<dbReference type="InterPro" id="IPR043702">
    <property type="entry name" value="Lipid_II_synth_GatD"/>
</dbReference>
<name>A0ABV6RNY3_9GAMM</name>
<comment type="catalytic activity">
    <reaction evidence="5">
        <text>L-glutamine + H2O = L-glutamate + NH4(+)</text>
        <dbReference type="Rhea" id="RHEA:15889"/>
        <dbReference type="ChEBI" id="CHEBI:15377"/>
        <dbReference type="ChEBI" id="CHEBI:28938"/>
        <dbReference type="ChEBI" id="CHEBI:29985"/>
        <dbReference type="ChEBI" id="CHEBI:58359"/>
        <dbReference type="EC" id="3.5.1.2"/>
    </reaction>
</comment>
<evidence type="ECO:0000256" key="3">
    <source>
        <dbReference type="ARBA" id="ARBA00022573"/>
    </source>
</evidence>
<comment type="pathway">
    <text evidence="1">Cofactor biosynthesis; adenosylcobalamin biosynthesis.</text>
</comment>
<organism evidence="7 8">
    <name type="scientific">Lysobacter korlensis</name>
    <dbReference type="NCBI Taxonomy" id="553636"/>
    <lineage>
        <taxon>Bacteria</taxon>
        <taxon>Pseudomonadati</taxon>
        <taxon>Pseudomonadota</taxon>
        <taxon>Gammaproteobacteria</taxon>
        <taxon>Lysobacterales</taxon>
        <taxon>Lysobacteraceae</taxon>
        <taxon>Lysobacter</taxon>
    </lineage>
</organism>
<dbReference type="EC" id="6.3.5.13" evidence="5"/>
<evidence type="ECO:0000313" key="7">
    <source>
        <dbReference type="EMBL" id="MFC0678102.1"/>
    </source>
</evidence>
<gene>
    <name evidence="5" type="primary">gatD</name>
    <name evidence="7" type="ORF">ACFFGH_09645</name>
</gene>
<comment type="similarity">
    <text evidence="5">Belongs to the CobB/CobQ family. GatD subfamily.</text>
</comment>
<feature type="binding site" evidence="5">
    <location>
        <position position="125"/>
    </location>
    <ligand>
        <name>substrate</name>
    </ligand>
</feature>
<dbReference type="InterPro" id="IPR029062">
    <property type="entry name" value="Class_I_gatase-like"/>
</dbReference>
<keyword evidence="5" id="KW-0573">Peptidoglycan synthesis</keyword>
<comment type="function">
    <text evidence="5">The lipid II isoglutaminyl synthase complex catalyzes the formation of alpha-D-isoglutamine in the cell wall lipid II stem peptide. The GatD subunit catalyzes the hydrolysis of glutamine to glutamate and ammonia. The resulting ammonia molecule is channeled to the active site of MurT.</text>
</comment>
<keyword evidence="5" id="KW-0961">Cell wall biogenesis/degradation</keyword>
<proteinExistence type="inferred from homology"/>
<feature type="active site" evidence="5">
    <location>
        <position position="184"/>
    </location>
</feature>
<dbReference type="EMBL" id="JBHLTG010000002">
    <property type="protein sequence ID" value="MFC0678102.1"/>
    <property type="molecule type" value="Genomic_DNA"/>
</dbReference>
<feature type="domain" description="CobB/CobQ-like glutamine amidotransferase" evidence="6">
    <location>
        <begin position="8"/>
        <end position="191"/>
    </location>
</feature>
<keyword evidence="5" id="KW-0133">Cell shape</keyword>
<comment type="caution">
    <text evidence="5">Lacks conserved residue(s) required for the propagation of feature annotation.</text>
</comment>
<comment type="caution">
    <text evidence="7">The sequence shown here is derived from an EMBL/GenBank/DDBJ whole genome shotgun (WGS) entry which is preliminary data.</text>
</comment>
<dbReference type="Proteomes" id="UP001589896">
    <property type="component" value="Unassembled WGS sequence"/>
</dbReference>
<sequence>MIRVLRVLPDELNVHGDAENALVLARRAEWSGVEASVVDARDGEPLPGFRPDAVVVGSGTDPALVRHAALLAPLADSLRGWAADGVPLLAVGTGFELLTDEIRTGAEVLAGIGIFPATVAPLPARATGDLVVRARSLVVGFENHARGVQLADGAVPYGDVASGVGNSGGIEGCLADGALGTHLHGPLLARNPDLADDLLSRMLGAAYDPGNPSARAADQLAATSRARTLTALGIRS</sequence>
<keyword evidence="4 5" id="KW-0315">Glutamine amidotransferase</keyword>
<dbReference type="Pfam" id="PF07685">
    <property type="entry name" value="GATase_3"/>
    <property type="match status" value="1"/>
</dbReference>
<evidence type="ECO:0000256" key="4">
    <source>
        <dbReference type="ARBA" id="ARBA00022962"/>
    </source>
</evidence>
<evidence type="ECO:0000313" key="8">
    <source>
        <dbReference type="Proteomes" id="UP001589896"/>
    </source>
</evidence>
<keyword evidence="3" id="KW-0169">Cobalamin biosynthesis</keyword>
<dbReference type="EC" id="3.5.1.2" evidence="5"/>
<evidence type="ECO:0000259" key="6">
    <source>
        <dbReference type="Pfam" id="PF07685"/>
    </source>
</evidence>
<evidence type="ECO:0000256" key="1">
    <source>
        <dbReference type="ARBA" id="ARBA00004953"/>
    </source>
</evidence>
<dbReference type="RefSeq" id="WP_386667659.1">
    <property type="nucleotide sequence ID" value="NZ_JBHLTG010000002.1"/>
</dbReference>
<dbReference type="PROSITE" id="PS51274">
    <property type="entry name" value="GATASE_COBBQ"/>
    <property type="match status" value="1"/>
</dbReference>
<evidence type="ECO:0000256" key="5">
    <source>
        <dbReference type="HAMAP-Rule" id="MF_02213"/>
    </source>
</evidence>
<dbReference type="SUPFAM" id="SSF52317">
    <property type="entry name" value="Class I glutamine amidotransferase-like"/>
    <property type="match status" value="1"/>
</dbReference>
<comment type="subunit">
    <text evidence="5">Forms a heterodimer with MurT.</text>
</comment>
<comment type="pathway">
    <text evidence="5">Cell wall biogenesis; peptidoglycan biosynthesis.</text>
</comment>
<protein>
    <recommendedName>
        <fullName evidence="5">Lipid II isoglutaminyl synthase (glutamine-hydrolyzing) subunit GatD</fullName>
        <ecNumber evidence="5">6.3.5.13</ecNumber>
    </recommendedName>
    <alternativeName>
        <fullName evidence="5">Lipid II isoglutaminyl synthase glutaminase subunit</fullName>
        <ecNumber evidence="5">3.5.1.2</ecNumber>
    </alternativeName>
</protein>
<reference evidence="7 8" key="1">
    <citation type="submission" date="2024-09" db="EMBL/GenBank/DDBJ databases">
        <authorList>
            <person name="Sun Q."/>
            <person name="Mori K."/>
        </authorList>
    </citation>
    <scope>NUCLEOTIDE SEQUENCE [LARGE SCALE GENOMIC DNA]</scope>
    <source>
        <strain evidence="7 8">KCTC 23076</strain>
    </source>
</reference>
<accession>A0ABV6RNY3</accession>
<comment type="similarity">
    <text evidence="2">Belongs to the CobB/CobQ family. CobQ subfamily.</text>
</comment>
<evidence type="ECO:0000256" key="2">
    <source>
        <dbReference type="ARBA" id="ARBA00006205"/>
    </source>
</evidence>
<keyword evidence="5" id="KW-0436">Ligase</keyword>
<dbReference type="HAMAP" id="MF_02213">
    <property type="entry name" value="Lipid_II_synth_GatD"/>
    <property type="match status" value="1"/>
</dbReference>
<keyword evidence="5" id="KW-0378">Hydrolase</keyword>
<comment type="catalytic activity">
    <reaction evidence="5">
        <text>beta-D-GlcNAc-(1-&gt;4)-Mur2Ac(oyl-L-Ala-gamma-D-Glu-L-Lys-D-Ala-D-Ala)-di-trans,octa-cis-undecaprenyl diphosphate + L-glutamine + ATP + H2O = beta-D-GlcNAc-(1-&gt;4)-Mur2Ac(oyl-L-Ala-D-isoglutaminyl-L-Lys-D-Ala-D-Ala)-di-trans,octa-cis-undecaprenyl diphosphate + L-glutamate + ADP + phosphate + H(+)</text>
        <dbReference type="Rhea" id="RHEA:57928"/>
        <dbReference type="ChEBI" id="CHEBI:15377"/>
        <dbReference type="ChEBI" id="CHEBI:15378"/>
        <dbReference type="ChEBI" id="CHEBI:29985"/>
        <dbReference type="ChEBI" id="CHEBI:30616"/>
        <dbReference type="ChEBI" id="CHEBI:43474"/>
        <dbReference type="ChEBI" id="CHEBI:58359"/>
        <dbReference type="ChEBI" id="CHEBI:60033"/>
        <dbReference type="ChEBI" id="CHEBI:62233"/>
        <dbReference type="ChEBI" id="CHEBI:456216"/>
        <dbReference type="EC" id="6.3.5.13"/>
    </reaction>
</comment>
<dbReference type="InterPro" id="IPR011698">
    <property type="entry name" value="GATase_3"/>
</dbReference>